<dbReference type="AlphaFoldDB" id="A0A4D6HVN2"/>
<gene>
    <name evidence="1" type="ORF">DV706_20485</name>
</gene>
<dbReference type="EMBL" id="CP031308">
    <property type="protein sequence ID" value="QCC56917.1"/>
    <property type="molecule type" value="Genomic_DNA"/>
</dbReference>
<geneLocation type="plasmid" evidence="1 2">
    <name>unnamed3</name>
</geneLocation>
<keyword evidence="1" id="KW-0614">Plasmid</keyword>
<accession>A0A4D6HVN2</accession>
<reference evidence="1 2" key="1">
    <citation type="journal article" date="2019" name="Nat. Commun.">
        <title>A new type of DNA phosphorothioation-based antiviral system in archaea.</title>
        <authorList>
            <person name="Xiong L."/>
            <person name="Liu S."/>
            <person name="Chen S."/>
            <person name="Xiao Y."/>
            <person name="Zhu B."/>
            <person name="Gao Y."/>
            <person name="Zhang Y."/>
            <person name="Chen B."/>
            <person name="Luo J."/>
            <person name="Deng Z."/>
            <person name="Chen X."/>
            <person name="Wang L."/>
            <person name="Chen S."/>
        </authorList>
    </citation>
    <scope>NUCLEOTIDE SEQUENCE [LARGE SCALE GENOMIC DNA]</scope>
    <source>
        <strain evidence="1 2">JCM 10635</strain>
        <plasmid evidence="1 2">unnamed3</plasmid>
    </source>
</reference>
<proteinExistence type="predicted"/>
<sequence length="73" mass="7902">MSLPGELIVTTPTLLSVFVRTGQLTPAEALTVLEDISIARSWNANSYVRGHAHYLKMPSGKTLIPLASEATHK</sequence>
<name>A0A4D6HVN2_9EURY</name>
<dbReference type="Proteomes" id="UP000296822">
    <property type="component" value="Plasmid unnamed3"/>
</dbReference>
<evidence type="ECO:0000313" key="1">
    <source>
        <dbReference type="EMBL" id="QCC56917.1"/>
    </source>
</evidence>
<dbReference type="KEGG" id="nbg:DV706_20485"/>
<evidence type="ECO:0000313" key="2">
    <source>
        <dbReference type="Proteomes" id="UP000296822"/>
    </source>
</evidence>
<protein>
    <submittedName>
        <fullName evidence="1">Uncharacterized protein</fullName>
    </submittedName>
</protein>
<organism evidence="1 2">
    <name type="scientific">Natronorubrum bangense</name>
    <dbReference type="NCBI Taxonomy" id="61858"/>
    <lineage>
        <taxon>Archaea</taxon>
        <taxon>Methanobacteriati</taxon>
        <taxon>Methanobacteriota</taxon>
        <taxon>Stenosarchaea group</taxon>
        <taxon>Halobacteria</taxon>
        <taxon>Halobacteriales</taxon>
        <taxon>Natrialbaceae</taxon>
        <taxon>Natronorubrum</taxon>
    </lineage>
</organism>